<dbReference type="Proteomes" id="UP000797356">
    <property type="component" value="Chromosome 1"/>
</dbReference>
<feature type="region of interest" description="Disordered" evidence="1">
    <location>
        <begin position="1"/>
        <end position="66"/>
    </location>
</feature>
<dbReference type="PANTHER" id="PTHR34130:SF5">
    <property type="entry name" value="OS08G0243800 PROTEIN"/>
    <property type="match status" value="1"/>
</dbReference>
<evidence type="ECO:0000256" key="1">
    <source>
        <dbReference type="SAM" id="MobiDB-lite"/>
    </source>
</evidence>
<sequence>MAAELEDERTSTSDPDESDGEDSASLSLSLCDVALDGHDGSDGTISSDDGQLCPPPPTDTFEFFSGDLSTAEEMCSADDVFHQGQLLPYKPLPPQPSPAKTSDAPAPQIAPFDHRRSESLDRINRPRGGARLPGKYRRLRRVVSDSDPRTPLPPPTPRQRPKWYLVVFGPVRVPAAMEMKDIRNRQRRRRSPSLAEGGRLGYEGGSRPWKLLQSLSCKGTESAVVSPPPSFVSHVRG</sequence>
<reference evidence="2" key="2">
    <citation type="submission" date="2019-07" db="EMBL/GenBank/DDBJ databases">
        <authorList>
            <person name="Yang Y."/>
            <person name="Bocs S."/>
            <person name="Baudouin L."/>
        </authorList>
    </citation>
    <scope>NUCLEOTIDE SEQUENCE</scope>
    <source>
        <tissue evidence="2">Spear leaf of Hainan Tall coconut</tissue>
    </source>
</reference>
<feature type="compositionally biased region" description="Basic and acidic residues" evidence="1">
    <location>
        <begin position="112"/>
        <end position="124"/>
    </location>
</feature>
<gene>
    <name evidence="2" type="ORF">COCNU_01G003510</name>
</gene>
<evidence type="ECO:0000313" key="3">
    <source>
        <dbReference type="Proteomes" id="UP000797356"/>
    </source>
</evidence>
<dbReference type="PANTHER" id="PTHR34130">
    <property type="entry name" value="OS08G0243800 PROTEIN"/>
    <property type="match status" value="1"/>
</dbReference>
<organism evidence="2 3">
    <name type="scientific">Cocos nucifera</name>
    <name type="common">Coconut palm</name>
    <dbReference type="NCBI Taxonomy" id="13894"/>
    <lineage>
        <taxon>Eukaryota</taxon>
        <taxon>Viridiplantae</taxon>
        <taxon>Streptophyta</taxon>
        <taxon>Embryophyta</taxon>
        <taxon>Tracheophyta</taxon>
        <taxon>Spermatophyta</taxon>
        <taxon>Magnoliopsida</taxon>
        <taxon>Liliopsida</taxon>
        <taxon>Arecaceae</taxon>
        <taxon>Arecoideae</taxon>
        <taxon>Cocoseae</taxon>
        <taxon>Attaleinae</taxon>
        <taxon>Cocos</taxon>
    </lineage>
</organism>
<dbReference type="AlphaFoldDB" id="A0A8K0HT77"/>
<proteinExistence type="predicted"/>
<reference evidence="2" key="1">
    <citation type="journal article" date="2017" name="Gigascience">
        <title>The genome draft of coconut (Cocos nucifera).</title>
        <authorList>
            <person name="Xiao Y."/>
            <person name="Xu P."/>
            <person name="Fan H."/>
            <person name="Baudouin L."/>
            <person name="Xia W."/>
            <person name="Bocs S."/>
            <person name="Xu J."/>
            <person name="Li Q."/>
            <person name="Guo A."/>
            <person name="Zhou L."/>
            <person name="Li J."/>
            <person name="Wu Y."/>
            <person name="Ma Z."/>
            <person name="Armero A."/>
            <person name="Issali A.E."/>
            <person name="Liu N."/>
            <person name="Peng M."/>
            <person name="Yang Y."/>
        </authorList>
    </citation>
    <scope>NUCLEOTIDE SEQUENCE</scope>
    <source>
        <tissue evidence="2">Spear leaf of Hainan Tall coconut</tissue>
    </source>
</reference>
<feature type="region of interest" description="Disordered" evidence="1">
    <location>
        <begin position="86"/>
        <end position="160"/>
    </location>
</feature>
<dbReference type="EMBL" id="CM017872">
    <property type="protein sequence ID" value="KAG1326417.1"/>
    <property type="molecule type" value="Genomic_DNA"/>
</dbReference>
<protein>
    <submittedName>
        <fullName evidence="2">Serine/arginine repetitive matrix protein 1-like</fullName>
    </submittedName>
</protein>
<evidence type="ECO:0000313" key="2">
    <source>
        <dbReference type="EMBL" id="KAG1326417.1"/>
    </source>
</evidence>
<keyword evidence="3" id="KW-1185">Reference proteome</keyword>
<name>A0A8K0HT77_COCNU</name>
<accession>A0A8K0HT77</accession>
<dbReference type="OrthoDB" id="752671at2759"/>
<comment type="caution">
    <text evidence="2">The sequence shown here is derived from an EMBL/GenBank/DDBJ whole genome shotgun (WGS) entry which is preliminary data.</text>
</comment>
<feature type="region of interest" description="Disordered" evidence="1">
    <location>
        <begin position="180"/>
        <end position="207"/>
    </location>
</feature>